<dbReference type="EMBL" id="UGQY01000004">
    <property type="protein sequence ID" value="SUA02878.1"/>
    <property type="molecule type" value="Genomic_DNA"/>
</dbReference>
<dbReference type="PANTHER" id="PTHR43244">
    <property type="match status" value="1"/>
</dbReference>
<dbReference type="RefSeq" id="WP_234789938.1">
    <property type="nucleotide sequence ID" value="NZ_CP107719.1"/>
</dbReference>
<dbReference type="Proteomes" id="UP000255389">
    <property type="component" value="Unassembled WGS sequence"/>
</dbReference>
<dbReference type="Proteomes" id="UP001186041">
    <property type="component" value="Unassembled WGS sequence"/>
</dbReference>
<reference evidence="3 6" key="1">
    <citation type="journal article" date="2015" name="MBio">
        <title>Enzymatic Degradation of Phenazines Can Generate Energy and Protect Sensitive Organisms from Toxicity.</title>
        <authorList>
            <person name="Costa K.C."/>
            <person name="Bergkessel M."/>
            <person name="Saunders S."/>
            <person name="Korlach J."/>
            <person name="Newman D.K."/>
        </authorList>
    </citation>
    <scope>NUCLEOTIDE SEQUENCE [LARGE SCALE GENOMIC DNA]</scope>
    <source>
        <strain evidence="3 6">CT6</strain>
    </source>
</reference>
<dbReference type="EC" id="1.2.-.-" evidence="5"/>
<dbReference type="PANTHER" id="PTHR43244:SF1">
    <property type="entry name" value="5,10-METHYLENETETRAHYDROMETHANOPTERIN REDUCTASE"/>
    <property type="match status" value="1"/>
</dbReference>
<evidence type="ECO:0000313" key="7">
    <source>
        <dbReference type="Proteomes" id="UP000255389"/>
    </source>
</evidence>
<evidence type="ECO:0000259" key="2">
    <source>
        <dbReference type="Pfam" id="PF00296"/>
    </source>
</evidence>
<dbReference type="CDD" id="cd01097">
    <property type="entry name" value="Tetrahydromethanopterin_reductase"/>
    <property type="match status" value="1"/>
</dbReference>
<evidence type="ECO:0000313" key="3">
    <source>
        <dbReference type="EMBL" id="ALI29452.1"/>
    </source>
</evidence>
<keyword evidence="1 5" id="KW-0560">Oxidoreductase</keyword>
<evidence type="ECO:0000313" key="6">
    <source>
        <dbReference type="Proteomes" id="UP000057134"/>
    </source>
</evidence>
<dbReference type="InterPro" id="IPR036661">
    <property type="entry name" value="Luciferase-like_sf"/>
</dbReference>
<evidence type="ECO:0000313" key="5">
    <source>
        <dbReference type="EMBL" id="SUA02878.1"/>
    </source>
</evidence>
<proteinExistence type="predicted"/>
<dbReference type="EMBL" id="CP011269">
    <property type="protein sequence ID" value="ALI29452.1"/>
    <property type="molecule type" value="Genomic_DNA"/>
</dbReference>
<dbReference type="PATRIC" id="fig|1766.6.peg.5633"/>
<evidence type="ECO:0000313" key="4">
    <source>
        <dbReference type="EMBL" id="MDV7293848.1"/>
    </source>
</evidence>
<dbReference type="GO" id="GO:0016705">
    <property type="term" value="F:oxidoreductase activity, acting on paired donors, with incorporation or reduction of molecular oxygen"/>
    <property type="evidence" value="ECO:0007669"/>
    <property type="project" value="InterPro"/>
</dbReference>
<organism evidence="3 6">
    <name type="scientific">Mycolicibacterium fortuitum</name>
    <name type="common">Mycobacterium fortuitum</name>
    <dbReference type="NCBI Taxonomy" id="1766"/>
    <lineage>
        <taxon>Bacteria</taxon>
        <taxon>Bacillati</taxon>
        <taxon>Actinomycetota</taxon>
        <taxon>Actinomycetes</taxon>
        <taxon>Mycobacteriales</taxon>
        <taxon>Mycobacteriaceae</taxon>
        <taxon>Mycolicibacterium</taxon>
    </lineage>
</organism>
<evidence type="ECO:0000256" key="1">
    <source>
        <dbReference type="ARBA" id="ARBA00023002"/>
    </source>
</evidence>
<dbReference type="Gene3D" id="3.20.20.30">
    <property type="entry name" value="Luciferase-like domain"/>
    <property type="match status" value="1"/>
</dbReference>
<dbReference type="EMBL" id="JAWLVV010000032">
    <property type="protein sequence ID" value="MDV7293848.1"/>
    <property type="molecule type" value="Genomic_DNA"/>
</dbReference>
<dbReference type="STRING" id="1766.XA26_56620"/>
<name>A0A0N9YMR7_MYCFO</name>
<dbReference type="Pfam" id="PF00296">
    <property type="entry name" value="Bac_luciferase"/>
    <property type="match status" value="1"/>
</dbReference>
<sequence>MDPASECRSRLGAMLGSTTPPEQIAKFAATTEAAGYGELWIPEDYFFLGGIAGAAVALGATNRISVGIGVVSSVVRHPAMLAMEIATLARAHPGRLVPGIGHGVPAWTTQMGLTQRSPMSALRETLGGVKALLSGQTVDETGKFATFREVALTHPVPEPVPLFTGVLGDKGIEMTGQLADGLLISALAPVEYVRAARQKLDSAAAAAGRNDHLTISVLIAANITRNPHSVAATRDGLKTMLAFYLAATGPTPLFGAIGANEQLADMLSRGGAETIAAEMPDEWVDVLAVAGDQDTARDRITEYLDAGADNVVVATLVPDGMDETLAAVGELTGEFTHEQHLYAEHLI</sequence>
<dbReference type="InterPro" id="IPR050564">
    <property type="entry name" value="F420-G6PD/mer"/>
</dbReference>
<accession>A0A0N9YMR7</accession>
<dbReference type="AlphaFoldDB" id="A0A0N9YMR7"/>
<dbReference type="KEGG" id="mft:XA26_56620"/>
<keyword evidence="6" id="KW-1185">Reference proteome</keyword>
<reference evidence="5 7" key="2">
    <citation type="submission" date="2018-06" db="EMBL/GenBank/DDBJ databases">
        <authorList>
            <consortium name="Pathogen Informatics"/>
            <person name="Doyle S."/>
        </authorList>
    </citation>
    <scope>NUCLEOTIDE SEQUENCE [LARGE SCALE GENOMIC DNA]</scope>
    <source>
        <strain evidence="5 7">NCTC1542</strain>
    </source>
</reference>
<gene>
    <name evidence="5" type="ORF">NCTC1542_04351</name>
    <name evidence="4" type="ORF">R4485_27215</name>
    <name evidence="3" type="ORF">XA26_56620</name>
</gene>
<dbReference type="SUPFAM" id="SSF51679">
    <property type="entry name" value="Bacterial luciferase-like"/>
    <property type="match status" value="1"/>
</dbReference>
<feature type="domain" description="Luciferase-like" evidence="2">
    <location>
        <begin position="7"/>
        <end position="309"/>
    </location>
</feature>
<dbReference type="Proteomes" id="UP000057134">
    <property type="component" value="Chromosome"/>
</dbReference>
<protein>
    <submittedName>
        <fullName evidence="5">Flavin-dependent oxidoreductase, F420-dependent methylene-tetrahydromethanopterin reductase</fullName>
        <ecNumber evidence="5">1.2.-.-</ecNumber>
    </submittedName>
    <submittedName>
        <fullName evidence="4">LLM class flavin-dependent oxidoreductase</fullName>
    </submittedName>
</protein>
<dbReference type="InterPro" id="IPR011251">
    <property type="entry name" value="Luciferase-like_dom"/>
</dbReference>
<reference evidence="4" key="3">
    <citation type="submission" date="2023-10" db="EMBL/GenBank/DDBJ databases">
        <title>Mycolicibacterium fortuitum clinical isolates causing pulmonary infections in humans.</title>
        <authorList>
            <person name="Mejia-Ponce P.M."/>
            <person name="Zenteno-Cuevas R."/>
            <person name="Licona-Cassani C."/>
        </authorList>
    </citation>
    <scope>NUCLEOTIDE SEQUENCE</scope>
    <source>
        <strain evidence="4">M8</strain>
    </source>
</reference>